<dbReference type="InterPro" id="IPR027417">
    <property type="entry name" value="P-loop_NTPase"/>
</dbReference>
<protein>
    <submittedName>
        <fullName evidence="2">ABC transporter G member 34</fullName>
    </submittedName>
</protein>
<proteinExistence type="predicted"/>
<dbReference type="InterPro" id="IPR003439">
    <property type="entry name" value="ABC_transporter-like_ATP-bd"/>
</dbReference>
<reference evidence="2 3" key="1">
    <citation type="journal article" date="2023" name="Plants (Basel)">
        <title>Bridging the Gap: Combining Genomics and Transcriptomics Approaches to Understand Stylosanthes scabra, an Orphan Legume from the Brazilian Caatinga.</title>
        <authorList>
            <person name="Ferreira-Neto J.R.C."/>
            <person name="da Silva M.D."/>
            <person name="Binneck E."/>
            <person name="de Melo N.F."/>
            <person name="da Silva R.H."/>
            <person name="de Melo A.L.T.M."/>
            <person name="Pandolfi V."/>
            <person name="Bustamante F.O."/>
            <person name="Brasileiro-Vidal A.C."/>
            <person name="Benko-Iseppon A.M."/>
        </authorList>
    </citation>
    <scope>NUCLEOTIDE SEQUENCE [LARGE SCALE GENOMIC DNA]</scope>
    <source>
        <tissue evidence="2">Leaves</tissue>
    </source>
</reference>
<evidence type="ECO:0000313" key="2">
    <source>
        <dbReference type="EMBL" id="MED6110937.1"/>
    </source>
</evidence>
<sequence length="274" mass="30568">MLVPGIGITRAMGTVVRRWIQPQRGYKSVVNANTPVMISNSRVYCRLRPPSDKEIAQKDGNLLTTLKSILGLFHLAPSNKREIQILKDFSGIIKPSRMTLLLGPPGAGKTTLLLALARKLDFDLRSSGRITYYGHELNEFVAGKMCAYISEHDIYYGEMTVRETLGFSGRCLGVGTRYKMLVELSRRDRDAGIKPDPEIDAFVKAIAMSGQKTILVTDYVLKILGMDICADIMVGDEMRRGISGGQKKRLTTGFPRKSFKISRKRVFVRLLPLA</sequence>
<dbReference type="PANTHER" id="PTHR48040:SF42">
    <property type="entry name" value="ABC TRANSPORTER DOMAIN-CONTAINING PROTEIN"/>
    <property type="match status" value="1"/>
</dbReference>
<organism evidence="2 3">
    <name type="scientific">Stylosanthes scabra</name>
    <dbReference type="NCBI Taxonomy" id="79078"/>
    <lineage>
        <taxon>Eukaryota</taxon>
        <taxon>Viridiplantae</taxon>
        <taxon>Streptophyta</taxon>
        <taxon>Embryophyta</taxon>
        <taxon>Tracheophyta</taxon>
        <taxon>Spermatophyta</taxon>
        <taxon>Magnoliopsida</taxon>
        <taxon>eudicotyledons</taxon>
        <taxon>Gunneridae</taxon>
        <taxon>Pentapetalae</taxon>
        <taxon>rosids</taxon>
        <taxon>fabids</taxon>
        <taxon>Fabales</taxon>
        <taxon>Fabaceae</taxon>
        <taxon>Papilionoideae</taxon>
        <taxon>50 kb inversion clade</taxon>
        <taxon>dalbergioids sensu lato</taxon>
        <taxon>Dalbergieae</taxon>
        <taxon>Pterocarpus clade</taxon>
        <taxon>Stylosanthes</taxon>
    </lineage>
</organism>
<gene>
    <name evidence="2" type="primary">ABCG34</name>
    <name evidence="2" type="ORF">PIB30_047612</name>
</gene>
<evidence type="ECO:0000313" key="3">
    <source>
        <dbReference type="Proteomes" id="UP001341840"/>
    </source>
</evidence>
<dbReference type="Gene3D" id="3.40.50.300">
    <property type="entry name" value="P-loop containing nucleotide triphosphate hydrolases"/>
    <property type="match status" value="1"/>
</dbReference>
<comment type="caution">
    <text evidence="2">The sequence shown here is derived from an EMBL/GenBank/DDBJ whole genome shotgun (WGS) entry which is preliminary data.</text>
</comment>
<dbReference type="PANTHER" id="PTHR48040">
    <property type="entry name" value="PLEIOTROPIC DRUG RESISTANCE PROTEIN 1-LIKE ISOFORM X1"/>
    <property type="match status" value="1"/>
</dbReference>
<keyword evidence="3" id="KW-1185">Reference proteome</keyword>
<dbReference type="SUPFAM" id="SSF52540">
    <property type="entry name" value="P-loop containing nucleoside triphosphate hydrolases"/>
    <property type="match status" value="1"/>
</dbReference>
<name>A0ABU6QHB5_9FABA</name>
<feature type="domain" description="ABC transporter" evidence="1">
    <location>
        <begin position="86"/>
        <end position="250"/>
    </location>
</feature>
<evidence type="ECO:0000259" key="1">
    <source>
        <dbReference type="Pfam" id="PF00005"/>
    </source>
</evidence>
<dbReference type="Proteomes" id="UP001341840">
    <property type="component" value="Unassembled WGS sequence"/>
</dbReference>
<accession>A0ABU6QHB5</accession>
<dbReference type="Pfam" id="PF00005">
    <property type="entry name" value="ABC_tran"/>
    <property type="match status" value="1"/>
</dbReference>
<dbReference type="EMBL" id="JASCZI010000306">
    <property type="protein sequence ID" value="MED6110937.1"/>
    <property type="molecule type" value="Genomic_DNA"/>
</dbReference>